<organism evidence="1 2">
    <name type="scientific">Meloidogyne enterolobii</name>
    <name type="common">Root-knot nematode worm</name>
    <name type="synonym">Meloidogyne mayaguensis</name>
    <dbReference type="NCBI Taxonomy" id="390850"/>
    <lineage>
        <taxon>Eukaryota</taxon>
        <taxon>Metazoa</taxon>
        <taxon>Ecdysozoa</taxon>
        <taxon>Nematoda</taxon>
        <taxon>Chromadorea</taxon>
        <taxon>Rhabditida</taxon>
        <taxon>Tylenchina</taxon>
        <taxon>Tylenchomorpha</taxon>
        <taxon>Tylenchoidea</taxon>
        <taxon>Meloidogynidae</taxon>
        <taxon>Meloidogyninae</taxon>
        <taxon>Meloidogyne</taxon>
    </lineage>
</organism>
<dbReference type="EMBL" id="CAVMJV010000021">
    <property type="protein sequence ID" value="CAK5070146.1"/>
    <property type="molecule type" value="Genomic_DNA"/>
</dbReference>
<protein>
    <submittedName>
        <fullName evidence="1">Uncharacterized protein</fullName>
    </submittedName>
</protein>
<comment type="caution">
    <text evidence="1">The sequence shown here is derived from an EMBL/GenBank/DDBJ whole genome shotgun (WGS) entry which is preliminary data.</text>
</comment>
<sequence length="421" mass="48206">MSKSEMAIIRAQADFAINLLSNVVFEQNKPLESTILSPLSLSMALAMVYVGADGETNKEFGKLLSGGLKEEETHAYFAKQLNSYNDDKPKNYTLELANKVFVQKGFNILEKFKNYIDEYYGGKFELLNFAENVEAAKIINEFVEKTTHDKIKNLISPDSLTTDTRLVLVNAVYFKGKWSCPFDSELTQKKTFYITEGKNKEVNMMKKTSSFVYFETEELQMLKMFYSSGSSEDDEDIYMVVFLPKERFGLQKLIKNLDGEKILKLLERGYKTKVDVGVWKNYLMLEDTFHAQEKYGYWSLDMSYSSLLIVLFPKFKLESTHDLKDVLIKLGLKSAFDKANFSKISKEQPLKIDKVVQKAFIEVNEEGTEAAAATAIIIETRSMIIPTKTPQFNADQPFYYAIMNKNKDDGQEFLFAGVFYG</sequence>
<gene>
    <name evidence="1" type="ORF">MENTE1834_LOCUS18551</name>
</gene>
<name>A0ACB0Z0U6_MELEN</name>
<proteinExistence type="predicted"/>
<accession>A0ACB0Z0U6</accession>
<reference evidence="1" key="1">
    <citation type="submission" date="2023-11" db="EMBL/GenBank/DDBJ databases">
        <authorList>
            <person name="Poullet M."/>
        </authorList>
    </citation>
    <scope>NUCLEOTIDE SEQUENCE</scope>
    <source>
        <strain evidence="1">E1834</strain>
    </source>
</reference>
<keyword evidence="2" id="KW-1185">Reference proteome</keyword>
<evidence type="ECO:0000313" key="1">
    <source>
        <dbReference type="EMBL" id="CAK5070146.1"/>
    </source>
</evidence>
<evidence type="ECO:0000313" key="2">
    <source>
        <dbReference type="Proteomes" id="UP001497535"/>
    </source>
</evidence>
<dbReference type="Proteomes" id="UP001497535">
    <property type="component" value="Unassembled WGS sequence"/>
</dbReference>